<dbReference type="PANTHER" id="PTHR16201:SF44">
    <property type="entry name" value="SEVEN TRANSMEMBRANE PROTEIN 1"/>
    <property type="match status" value="1"/>
</dbReference>
<evidence type="ECO:0000313" key="6">
    <source>
        <dbReference type="EMBL" id="OEL24418.1"/>
    </source>
</evidence>
<sequence>MGVFGGTSPSCPSSRHCTEWARTYLKYCLCSQKDGAALALGLISVISWGVAEVPQIITNYRQKSTEGLSIAFLMTWIVGDLFNLVGCFLEPATLPTQFYMALLYTITTVILTGQTIYYGHIYPRLKAKKSRVTSKVTTSNCVDNLHPLCMDHFFEYIRKIMQQPVTIAQKHQRGDTSLREKLLGAKDGGASRNSHQSDATIPIPSSPIPVNTKFAEQFHSPNSPTSDYYYVCKEAILRQGLNPLMFTFALVGNSTYVGSDLEINWAYLTVLTFPLFQCSILVNSLDWSKLRPNLPWLVDAGGCVLLDSFVSFSPVISLQFLYFYYRKQNEPSDEHDNADKA</sequence>
<feature type="transmembrane region" description="Helical" evidence="5">
    <location>
        <begin position="70"/>
        <end position="92"/>
    </location>
</feature>
<evidence type="ECO:0000313" key="7">
    <source>
        <dbReference type="Proteomes" id="UP000095767"/>
    </source>
</evidence>
<keyword evidence="3 5" id="KW-1133">Transmembrane helix</keyword>
<keyword evidence="2 5" id="KW-0812">Transmembrane</keyword>
<reference evidence="6 7" key="1">
    <citation type="submission" date="2016-09" db="EMBL/GenBank/DDBJ databases">
        <title>The draft genome of Dichanthelium oligosanthes: A C3 panicoid grass species.</title>
        <authorList>
            <person name="Studer A.J."/>
            <person name="Schnable J.C."/>
            <person name="Brutnell T.P."/>
        </authorList>
    </citation>
    <scope>NUCLEOTIDE SEQUENCE [LARGE SCALE GENOMIC DNA]</scope>
    <source>
        <strain evidence="7">cv. Kellogg 1175</strain>
        <tissue evidence="6">Leaf</tissue>
    </source>
</reference>
<dbReference type="OrthoDB" id="8048523at2759"/>
<keyword evidence="4 5" id="KW-0472">Membrane</keyword>
<organism evidence="6 7">
    <name type="scientific">Dichanthelium oligosanthes</name>
    <dbReference type="NCBI Taxonomy" id="888268"/>
    <lineage>
        <taxon>Eukaryota</taxon>
        <taxon>Viridiplantae</taxon>
        <taxon>Streptophyta</taxon>
        <taxon>Embryophyta</taxon>
        <taxon>Tracheophyta</taxon>
        <taxon>Spermatophyta</taxon>
        <taxon>Magnoliopsida</taxon>
        <taxon>Liliopsida</taxon>
        <taxon>Poales</taxon>
        <taxon>Poaceae</taxon>
        <taxon>PACMAD clade</taxon>
        <taxon>Panicoideae</taxon>
        <taxon>Panicodae</taxon>
        <taxon>Paniceae</taxon>
        <taxon>Dichantheliinae</taxon>
        <taxon>Dichanthelium</taxon>
    </lineage>
</organism>
<feature type="transmembrane region" description="Helical" evidence="5">
    <location>
        <begin position="265"/>
        <end position="285"/>
    </location>
</feature>
<proteinExistence type="predicted"/>
<dbReference type="Gene3D" id="1.20.1280.290">
    <property type="match status" value="1"/>
</dbReference>
<dbReference type="AlphaFoldDB" id="A0A1E5VH00"/>
<dbReference type="Proteomes" id="UP000095767">
    <property type="component" value="Unassembled WGS sequence"/>
</dbReference>
<evidence type="ECO:0000256" key="4">
    <source>
        <dbReference type="ARBA" id="ARBA00023136"/>
    </source>
</evidence>
<evidence type="ECO:0000256" key="5">
    <source>
        <dbReference type="SAM" id="Phobius"/>
    </source>
</evidence>
<evidence type="ECO:0000256" key="3">
    <source>
        <dbReference type="ARBA" id="ARBA00022989"/>
    </source>
</evidence>
<evidence type="ECO:0000256" key="1">
    <source>
        <dbReference type="ARBA" id="ARBA00004141"/>
    </source>
</evidence>
<protein>
    <recommendedName>
        <fullName evidence="8">Vacuolar amino acid transporter YPQ1</fullName>
    </recommendedName>
</protein>
<feature type="transmembrane region" description="Helical" evidence="5">
    <location>
        <begin position="98"/>
        <end position="119"/>
    </location>
</feature>
<dbReference type="InterPro" id="IPR051415">
    <property type="entry name" value="LAAT-1"/>
</dbReference>
<dbReference type="Pfam" id="PF04193">
    <property type="entry name" value="PQ-loop"/>
    <property type="match status" value="1"/>
</dbReference>
<dbReference type="InterPro" id="IPR006603">
    <property type="entry name" value="PQ-loop_rpt"/>
</dbReference>
<feature type="transmembrane region" description="Helical" evidence="5">
    <location>
        <begin position="36"/>
        <end position="58"/>
    </location>
</feature>
<comment type="subcellular location">
    <subcellularLocation>
        <location evidence="1">Membrane</location>
        <topology evidence="1">Multi-pass membrane protein</topology>
    </subcellularLocation>
</comment>
<evidence type="ECO:0008006" key="8">
    <source>
        <dbReference type="Google" id="ProtNLM"/>
    </source>
</evidence>
<evidence type="ECO:0000256" key="2">
    <source>
        <dbReference type="ARBA" id="ARBA00022692"/>
    </source>
</evidence>
<dbReference type="SMART" id="SM00679">
    <property type="entry name" value="CTNS"/>
    <property type="match status" value="1"/>
</dbReference>
<dbReference type="PANTHER" id="PTHR16201">
    <property type="entry name" value="SEVEN TRANSMEMBRANE PROTEIN 1-RELATED"/>
    <property type="match status" value="1"/>
</dbReference>
<gene>
    <name evidence="6" type="ORF">BAE44_0014559</name>
</gene>
<dbReference type="GO" id="GO:0016020">
    <property type="term" value="C:membrane"/>
    <property type="evidence" value="ECO:0007669"/>
    <property type="project" value="UniProtKB-SubCell"/>
</dbReference>
<comment type="caution">
    <text evidence="6">The sequence shown here is derived from an EMBL/GenBank/DDBJ whole genome shotgun (WGS) entry which is preliminary data.</text>
</comment>
<dbReference type="EMBL" id="LWDX02039748">
    <property type="protein sequence ID" value="OEL24418.1"/>
    <property type="molecule type" value="Genomic_DNA"/>
</dbReference>
<feature type="transmembrane region" description="Helical" evidence="5">
    <location>
        <begin position="305"/>
        <end position="325"/>
    </location>
</feature>
<accession>A0A1E5VH00</accession>
<dbReference type="FunFam" id="1.20.1280.290:FF:000019">
    <property type="entry name" value="PQ-loop repeat family protein / transmembrane family protein"/>
    <property type="match status" value="1"/>
</dbReference>
<dbReference type="STRING" id="888268.A0A1E5VH00"/>
<name>A0A1E5VH00_9POAL</name>
<keyword evidence="7" id="KW-1185">Reference proteome</keyword>